<organism evidence="2 3">
    <name type="scientific">Pseudonocardia benzenivorans</name>
    <dbReference type="NCBI Taxonomy" id="228005"/>
    <lineage>
        <taxon>Bacteria</taxon>
        <taxon>Bacillati</taxon>
        <taxon>Actinomycetota</taxon>
        <taxon>Actinomycetes</taxon>
        <taxon>Pseudonocardiales</taxon>
        <taxon>Pseudonocardiaceae</taxon>
        <taxon>Pseudonocardia</taxon>
    </lineage>
</organism>
<accession>A0ABW3VBX8</accession>
<dbReference type="GO" id="GO:0008168">
    <property type="term" value="F:methyltransferase activity"/>
    <property type="evidence" value="ECO:0007669"/>
    <property type="project" value="UniProtKB-KW"/>
</dbReference>
<reference evidence="3" key="1">
    <citation type="journal article" date="2019" name="Int. J. Syst. Evol. Microbiol.">
        <title>The Global Catalogue of Microorganisms (GCM) 10K type strain sequencing project: providing services to taxonomists for standard genome sequencing and annotation.</title>
        <authorList>
            <consortium name="The Broad Institute Genomics Platform"/>
            <consortium name="The Broad Institute Genome Sequencing Center for Infectious Disease"/>
            <person name="Wu L."/>
            <person name="Ma J."/>
        </authorList>
    </citation>
    <scope>NUCLEOTIDE SEQUENCE [LARGE SCALE GENOMIC DNA]</scope>
    <source>
        <strain evidence="3">CCUG 49018</strain>
    </source>
</reference>
<keyword evidence="2" id="KW-0489">Methyltransferase</keyword>
<name>A0ABW3VBX8_9PSEU</name>
<dbReference type="Pfam" id="PF08241">
    <property type="entry name" value="Methyltransf_11"/>
    <property type="match status" value="1"/>
</dbReference>
<gene>
    <name evidence="2" type="ORF">ACFQ34_00830</name>
</gene>
<evidence type="ECO:0000313" key="2">
    <source>
        <dbReference type="EMBL" id="MFD1231818.1"/>
    </source>
</evidence>
<evidence type="ECO:0000313" key="3">
    <source>
        <dbReference type="Proteomes" id="UP001597182"/>
    </source>
</evidence>
<proteinExistence type="predicted"/>
<dbReference type="InterPro" id="IPR029063">
    <property type="entry name" value="SAM-dependent_MTases_sf"/>
</dbReference>
<dbReference type="Gene3D" id="3.40.50.150">
    <property type="entry name" value="Vaccinia Virus protein VP39"/>
    <property type="match status" value="1"/>
</dbReference>
<dbReference type="EMBL" id="JBHTMB010000006">
    <property type="protein sequence ID" value="MFD1231818.1"/>
    <property type="molecule type" value="Genomic_DNA"/>
</dbReference>
<feature type="domain" description="Methyltransferase type 11" evidence="1">
    <location>
        <begin position="40"/>
        <end position="126"/>
    </location>
</feature>
<dbReference type="GO" id="GO:0032259">
    <property type="term" value="P:methylation"/>
    <property type="evidence" value="ECO:0007669"/>
    <property type="project" value="UniProtKB-KW"/>
</dbReference>
<dbReference type="EC" id="2.1.-.-" evidence="2"/>
<sequence length="219" mass="23069">MSDDQPPPGAPTSTARAERVTEWHVRVARHHLGPGPYLDHLCTDGRRLRLLSREGPASGYVADATVVQRVREEAPGCPVVGDPDDLPDAGFHAVVAVEGLDALDDAGVLAAIDLWKRVLRPGGRVLVQAPDAGGRGPVLRGVERAPGDRDRGRWAELLESGGLTILRQGSDGLSRPPYGRVPAWLDVRLLSTSSQLSAGRLVLGPGSGEAAVFVAEVPG</sequence>
<dbReference type="RefSeq" id="WP_339122092.1">
    <property type="nucleotide sequence ID" value="NZ_BAABKS010000080.1"/>
</dbReference>
<keyword evidence="3" id="KW-1185">Reference proteome</keyword>
<dbReference type="InterPro" id="IPR013216">
    <property type="entry name" value="Methyltransf_11"/>
</dbReference>
<protein>
    <submittedName>
        <fullName evidence="2">Class I SAM-dependent methyltransferase</fullName>
        <ecNumber evidence="2">2.1.-.-</ecNumber>
    </submittedName>
</protein>
<comment type="caution">
    <text evidence="2">The sequence shown here is derived from an EMBL/GenBank/DDBJ whole genome shotgun (WGS) entry which is preliminary data.</text>
</comment>
<dbReference type="Proteomes" id="UP001597182">
    <property type="component" value="Unassembled WGS sequence"/>
</dbReference>
<keyword evidence="2" id="KW-0808">Transferase</keyword>
<dbReference type="SUPFAM" id="SSF53335">
    <property type="entry name" value="S-adenosyl-L-methionine-dependent methyltransferases"/>
    <property type="match status" value="1"/>
</dbReference>
<evidence type="ECO:0000259" key="1">
    <source>
        <dbReference type="Pfam" id="PF08241"/>
    </source>
</evidence>